<evidence type="ECO:0000259" key="3">
    <source>
        <dbReference type="Pfam" id="PF20160"/>
    </source>
</evidence>
<dbReference type="Pfam" id="PF20160">
    <property type="entry name" value="C-JID"/>
    <property type="match status" value="1"/>
</dbReference>
<proteinExistence type="predicted"/>
<dbReference type="Proteomes" id="UP000634136">
    <property type="component" value="Unassembled WGS sequence"/>
</dbReference>
<accession>A0A834TBU9</accession>
<keyword evidence="5" id="KW-1185">Reference proteome</keyword>
<feature type="domain" description="C-JID" evidence="3">
    <location>
        <begin position="202"/>
        <end position="306"/>
    </location>
</feature>
<reference evidence="4" key="1">
    <citation type="submission" date="2020-09" db="EMBL/GenBank/DDBJ databases">
        <title>Genome-Enabled Discovery of Anthraquinone Biosynthesis in Senna tora.</title>
        <authorList>
            <person name="Kang S.-H."/>
            <person name="Pandey R.P."/>
            <person name="Lee C.-M."/>
            <person name="Sim J.-S."/>
            <person name="Jeong J.-T."/>
            <person name="Choi B.-S."/>
            <person name="Jung M."/>
            <person name="Ginzburg D."/>
            <person name="Zhao K."/>
            <person name="Won S.Y."/>
            <person name="Oh T.-J."/>
            <person name="Yu Y."/>
            <person name="Kim N.-H."/>
            <person name="Lee O.R."/>
            <person name="Lee T.-H."/>
            <person name="Bashyal P."/>
            <person name="Kim T.-S."/>
            <person name="Lee W.-H."/>
            <person name="Kawkins C."/>
            <person name="Kim C.-K."/>
            <person name="Kim J.S."/>
            <person name="Ahn B.O."/>
            <person name="Rhee S.Y."/>
            <person name="Sohng J.K."/>
        </authorList>
    </citation>
    <scope>NUCLEOTIDE SEQUENCE</scope>
    <source>
        <tissue evidence="4">Leaf</tissue>
    </source>
</reference>
<dbReference type="Gene3D" id="3.80.10.10">
    <property type="entry name" value="Ribonuclease Inhibitor"/>
    <property type="match status" value="1"/>
</dbReference>
<dbReference type="GO" id="GO:0005737">
    <property type="term" value="C:cytoplasm"/>
    <property type="evidence" value="ECO:0007669"/>
    <property type="project" value="TreeGrafter"/>
</dbReference>
<dbReference type="InterPro" id="IPR045344">
    <property type="entry name" value="C-JID"/>
</dbReference>
<organism evidence="4 5">
    <name type="scientific">Senna tora</name>
    <dbReference type="NCBI Taxonomy" id="362788"/>
    <lineage>
        <taxon>Eukaryota</taxon>
        <taxon>Viridiplantae</taxon>
        <taxon>Streptophyta</taxon>
        <taxon>Embryophyta</taxon>
        <taxon>Tracheophyta</taxon>
        <taxon>Spermatophyta</taxon>
        <taxon>Magnoliopsida</taxon>
        <taxon>eudicotyledons</taxon>
        <taxon>Gunneridae</taxon>
        <taxon>Pentapetalae</taxon>
        <taxon>rosids</taxon>
        <taxon>fabids</taxon>
        <taxon>Fabales</taxon>
        <taxon>Fabaceae</taxon>
        <taxon>Caesalpinioideae</taxon>
        <taxon>Cassia clade</taxon>
        <taxon>Senna</taxon>
    </lineage>
</organism>
<dbReference type="InterPro" id="IPR032675">
    <property type="entry name" value="LRR_dom_sf"/>
</dbReference>
<protein>
    <submittedName>
        <fullName evidence="4">Disease resistance protein RML1A</fullName>
    </submittedName>
</protein>
<evidence type="ECO:0000256" key="1">
    <source>
        <dbReference type="ARBA" id="ARBA00022614"/>
    </source>
</evidence>
<dbReference type="InterPro" id="IPR050216">
    <property type="entry name" value="LRR_domain-containing"/>
</dbReference>
<gene>
    <name evidence="4" type="ORF">G2W53_028093</name>
</gene>
<keyword evidence="2" id="KW-0677">Repeat</keyword>
<evidence type="ECO:0000256" key="2">
    <source>
        <dbReference type="ARBA" id="ARBA00022737"/>
    </source>
</evidence>
<evidence type="ECO:0000313" key="5">
    <source>
        <dbReference type="Proteomes" id="UP000634136"/>
    </source>
</evidence>
<sequence>MASSSRLEKFDISSCDKLTSLGSIHVHSKSLRELSLEGCKSLEEFCVTSENMMKLNLESMPFKELPIGLCLRKLEYLNLLFCGNLTHLPSNFVELTSLRYLKIAFCHKLASLPQLPPSIEQLYATDCSSLESVQFTSTAGDPLYRNMISIELGHCLKLDEHSCNAVELTARLNLRNYAFKAPQEQCKILTPRDRFEPKVVYPGSKVPNWFKYRASKRSYGSEITITPHSKLLGFIFCMIFGSDESLRVDIFLANNGVRFHYTCDSGQSFSFDSDSEHVCIWYERFSEMMNERIEESRSFHNITSNPNPKLSLLFHTDAECWMNPIYANEENIEIT</sequence>
<dbReference type="SUPFAM" id="SSF52058">
    <property type="entry name" value="L domain-like"/>
    <property type="match status" value="1"/>
</dbReference>
<dbReference type="OrthoDB" id="1397799at2759"/>
<keyword evidence="1" id="KW-0433">Leucine-rich repeat</keyword>
<evidence type="ECO:0000313" key="4">
    <source>
        <dbReference type="EMBL" id="KAF7814124.1"/>
    </source>
</evidence>
<dbReference type="PANTHER" id="PTHR48051">
    <property type="match status" value="1"/>
</dbReference>
<comment type="caution">
    <text evidence="4">The sequence shown here is derived from an EMBL/GenBank/DDBJ whole genome shotgun (WGS) entry which is preliminary data.</text>
</comment>
<name>A0A834TBU9_9FABA</name>
<dbReference type="AlphaFoldDB" id="A0A834TBU9"/>
<dbReference type="PANTHER" id="PTHR48051:SF1">
    <property type="entry name" value="RAS SUPPRESSOR PROTEIN 1"/>
    <property type="match status" value="1"/>
</dbReference>
<dbReference type="EMBL" id="JAAIUW010000009">
    <property type="protein sequence ID" value="KAF7814124.1"/>
    <property type="molecule type" value="Genomic_DNA"/>
</dbReference>